<dbReference type="InterPro" id="IPR000210">
    <property type="entry name" value="BTB/POZ_dom"/>
</dbReference>
<name>A0ABN7S130_OIKDI</name>
<feature type="compositionally biased region" description="Basic and acidic residues" evidence="3">
    <location>
        <begin position="100"/>
        <end position="110"/>
    </location>
</feature>
<evidence type="ECO:0000256" key="2">
    <source>
        <dbReference type="ARBA" id="ARBA00022737"/>
    </source>
</evidence>
<keyword evidence="6" id="KW-1185">Reference proteome</keyword>
<dbReference type="InterPro" id="IPR006652">
    <property type="entry name" value="Kelch_1"/>
</dbReference>
<dbReference type="SMART" id="SM00875">
    <property type="entry name" value="BACK"/>
    <property type="match status" value="1"/>
</dbReference>
<dbReference type="Gene3D" id="3.30.710.10">
    <property type="entry name" value="Potassium Channel Kv1.1, Chain A"/>
    <property type="match status" value="1"/>
</dbReference>
<dbReference type="InterPro" id="IPR011705">
    <property type="entry name" value="BACK"/>
</dbReference>
<feature type="compositionally biased region" description="Basic and acidic residues" evidence="3">
    <location>
        <begin position="133"/>
        <end position="146"/>
    </location>
</feature>
<dbReference type="Gene3D" id="1.25.40.420">
    <property type="match status" value="1"/>
</dbReference>
<accession>A0ABN7S130</accession>
<dbReference type="Proteomes" id="UP001158576">
    <property type="component" value="Chromosome PAR"/>
</dbReference>
<dbReference type="SMART" id="SM00612">
    <property type="entry name" value="Kelch"/>
    <property type="match status" value="5"/>
</dbReference>
<dbReference type="SUPFAM" id="SSF117281">
    <property type="entry name" value="Kelch motif"/>
    <property type="match status" value="1"/>
</dbReference>
<evidence type="ECO:0000256" key="1">
    <source>
        <dbReference type="ARBA" id="ARBA00022441"/>
    </source>
</evidence>
<protein>
    <submittedName>
        <fullName evidence="5">Oidioi.mRNA.OKI2018_I69.PAR.g11143.t1.cds</fullName>
    </submittedName>
</protein>
<feature type="region of interest" description="Disordered" evidence="3">
    <location>
        <begin position="133"/>
        <end position="255"/>
    </location>
</feature>
<evidence type="ECO:0000259" key="4">
    <source>
        <dbReference type="PROSITE" id="PS50097"/>
    </source>
</evidence>
<dbReference type="CDD" id="cd14733">
    <property type="entry name" value="BACK"/>
    <property type="match status" value="1"/>
</dbReference>
<evidence type="ECO:0000313" key="5">
    <source>
        <dbReference type="EMBL" id="CAG5086217.1"/>
    </source>
</evidence>
<feature type="region of interest" description="Disordered" evidence="3">
    <location>
        <begin position="81"/>
        <end position="110"/>
    </location>
</feature>
<sequence>MPITGLFSAVRRRLGGQRGEELTYEGWPNELQEELRICRDARIATDIDFGKYGDAHSQVILAIGGETLLNKAVNFVSKLSDEERIKPEPEKDEETTDPEAPPKYEDSQENRAFAEKNLRDLQEKLKVLEDLMADHPEPEPVKKKMDQVQAPPEGYEEEEKLVDTGDLEESHPSEPPAVDRTAKPDISVEEIEEKAAAVLEITEKSEEAEEKKEDESKPEESLVTLEAPPTEDSVKVETDELKKSDNDGKDTDSTEMSIEKKEAEVIAAAKFQMENDGPDDLPPTYEETTKKEESSFTAFPDLGDLPSIPALINFFYTGELLISKRNRSDLMDLATEFSLPLIITGCEEYDKMLGPDKDEESDISGIRYKHRNHKEAAQFIHLALTAQWRQQKTLQTDTETKSDLSWSHFDNVLAHRFILASVSGFFKKQIEDDVVDLDLTSGASKELFEKIINFLYTGTISNLTQTIAREMLILCTELDIKRLSDILIDWLISRIRPENCIELQLLGSNHEIASLTERARSYTLKNFISVAKTDAFKELPIDWLTDYIQDNDIEVEFPASKGEVNLFNLVKRWADVNADERADDFAEVATKAIRFDLMTLADLEEVISKDIMVIGSAKVTEAVAQVIKNKKNNCVPCGNMRGAESLVITGGSVPIIDEFKGGIYDGEDHHVYDNSVVALHPKTFTTNTIARMPEKLCLHQCVVVGPCLYIAGGFDSFSVIIDEVWRLDLTDGTWKKLPSMKTPRACFQLVALGEYLFALGGLTPAGYTRSMERFEMMTEEWEFTAPLNESLFRHAACITQAGKIMVSGGITSTRETGIEDVFEYNPDFDRWMERAPMNNPRDSHTMISHGFKVFVVGGQEQTRAGVEVYNTKFNTWLELMTAPRIQYMSACGMADKKIFMVGGWENDTESLDVVASYDYEKDEWGEEGEMGLARGSADAAVIRLPRLYWSNKLFKSP</sequence>
<dbReference type="InterPro" id="IPR015915">
    <property type="entry name" value="Kelch-typ_b-propeller"/>
</dbReference>
<dbReference type="Pfam" id="PF07707">
    <property type="entry name" value="BACK"/>
    <property type="match status" value="1"/>
</dbReference>
<organism evidence="5 6">
    <name type="scientific">Oikopleura dioica</name>
    <name type="common">Tunicate</name>
    <dbReference type="NCBI Taxonomy" id="34765"/>
    <lineage>
        <taxon>Eukaryota</taxon>
        <taxon>Metazoa</taxon>
        <taxon>Chordata</taxon>
        <taxon>Tunicata</taxon>
        <taxon>Appendicularia</taxon>
        <taxon>Copelata</taxon>
        <taxon>Oikopleuridae</taxon>
        <taxon>Oikopleura</taxon>
    </lineage>
</organism>
<dbReference type="PROSITE" id="PS50097">
    <property type="entry name" value="BTB"/>
    <property type="match status" value="1"/>
</dbReference>
<keyword evidence="1" id="KW-0880">Kelch repeat</keyword>
<dbReference type="Gene3D" id="2.120.10.80">
    <property type="entry name" value="Kelch-type beta propeller"/>
    <property type="match status" value="2"/>
</dbReference>
<dbReference type="PANTHER" id="PTHR45632">
    <property type="entry name" value="LD33804P"/>
    <property type="match status" value="1"/>
</dbReference>
<feature type="compositionally biased region" description="Basic and acidic residues" evidence="3">
    <location>
        <begin position="201"/>
        <end position="220"/>
    </location>
</feature>
<dbReference type="InterPro" id="IPR011333">
    <property type="entry name" value="SKP1/BTB/POZ_sf"/>
</dbReference>
<feature type="compositionally biased region" description="Basic and acidic residues" evidence="3">
    <location>
        <begin position="232"/>
        <end position="255"/>
    </location>
</feature>
<dbReference type="CDD" id="cd18186">
    <property type="entry name" value="BTB_POZ_ZBTB_KLHL-like"/>
    <property type="match status" value="1"/>
</dbReference>
<dbReference type="Pfam" id="PF00651">
    <property type="entry name" value="BTB"/>
    <property type="match status" value="1"/>
</dbReference>
<evidence type="ECO:0000313" key="6">
    <source>
        <dbReference type="Proteomes" id="UP001158576"/>
    </source>
</evidence>
<dbReference type="PANTHER" id="PTHR45632:SF3">
    <property type="entry name" value="KELCH-LIKE PROTEIN 32"/>
    <property type="match status" value="1"/>
</dbReference>
<evidence type="ECO:0000256" key="3">
    <source>
        <dbReference type="SAM" id="MobiDB-lite"/>
    </source>
</evidence>
<dbReference type="SUPFAM" id="SSF54695">
    <property type="entry name" value="POZ domain"/>
    <property type="match status" value="1"/>
</dbReference>
<reference evidence="5 6" key="1">
    <citation type="submission" date="2021-04" db="EMBL/GenBank/DDBJ databases">
        <authorList>
            <person name="Bliznina A."/>
        </authorList>
    </citation>
    <scope>NUCLEOTIDE SEQUENCE [LARGE SCALE GENOMIC DNA]</scope>
</reference>
<feature type="domain" description="BTB" evidence="4">
    <location>
        <begin position="396"/>
        <end position="464"/>
    </location>
</feature>
<proteinExistence type="predicted"/>
<dbReference type="InterPro" id="IPR056737">
    <property type="entry name" value="Beta-prop_ATRN-MKLN-like"/>
</dbReference>
<dbReference type="Pfam" id="PF24981">
    <property type="entry name" value="Beta-prop_ATRN-LZTR1"/>
    <property type="match status" value="1"/>
</dbReference>
<dbReference type="EMBL" id="OU015568">
    <property type="protein sequence ID" value="CAG5086217.1"/>
    <property type="molecule type" value="Genomic_DNA"/>
</dbReference>
<keyword evidence="2" id="KW-0677">Repeat</keyword>
<gene>
    <name evidence="5" type="ORF">OKIOD_LOCUS2701</name>
</gene>